<dbReference type="GO" id="GO:0003677">
    <property type="term" value="F:DNA binding"/>
    <property type="evidence" value="ECO:0007669"/>
    <property type="project" value="UniProtKB-KW"/>
</dbReference>
<dbReference type="PANTHER" id="PTHR32071">
    <property type="entry name" value="TRANSCRIPTIONAL REGULATORY PROTEIN"/>
    <property type="match status" value="1"/>
</dbReference>
<dbReference type="InterPro" id="IPR002078">
    <property type="entry name" value="Sigma_54_int"/>
</dbReference>
<dbReference type="AlphaFoldDB" id="A0A382PAN0"/>
<evidence type="ECO:0000256" key="3">
    <source>
        <dbReference type="ARBA" id="ARBA00023015"/>
    </source>
</evidence>
<dbReference type="Pfam" id="PF25601">
    <property type="entry name" value="AAA_lid_14"/>
    <property type="match status" value="1"/>
</dbReference>
<keyword evidence="4" id="KW-0238">DNA-binding</keyword>
<reference evidence="8" key="1">
    <citation type="submission" date="2018-05" db="EMBL/GenBank/DDBJ databases">
        <authorList>
            <person name="Lanie J.A."/>
            <person name="Ng W.-L."/>
            <person name="Kazmierczak K.M."/>
            <person name="Andrzejewski T.M."/>
            <person name="Davidsen T.M."/>
            <person name="Wayne K.J."/>
            <person name="Tettelin H."/>
            <person name="Glass J.I."/>
            <person name="Rusch D."/>
            <person name="Podicherti R."/>
            <person name="Tsui H.-C.T."/>
            <person name="Winkler M.E."/>
        </authorList>
    </citation>
    <scope>NUCLEOTIDE SEQUENCE</scope>
</reference>
<protein>
    <recommendedName>
        <fullName evidence="7">Sigma-54 factor interaction domain-containing protein</fullName>
    </recommendedName>
</protein>
<dbReference type="EMBL" id="UINC01106048">
    <property type="protein sequence ID" value="SVC70429.1"/>
    <property type="molecule type" value="Genomic_DNA"/>
</dbReference>
<evidence type="ECO:0000256" key="2">
    <source>
        <dbReference type="ARBA" id="ARBA00022840"/>
    </source>
</evidence>
<feature type="region of interest" description="Disordered" evidence="6">
    <location>
        <begin position="63"/>
        <end position="105"/>
    </location>
</feature>
<keyword evidence="5" id="KW-0804">Transcription</keyword>
<evidence type="ECO:0000256" key="5">
    <source>
        <dbReference type="ARBA" id="ARBA00023163"/>
    </source>
</evidence>
<evidence type="ECO:0000313" key="8">
    <source>
        <dbReference type="EMBL" id="SVC70429.1"/>
    </source>
</evidence>
<feature type="domain" description="Sigma-54 factor interaction" evidence="7">
    <location>
        <begin position="1"/>
        <end position="59"/>
    </location>
</feature>
<proteinExistence type="predicted"/>
<accession>A0A382PAN0</accession>
<gene>
    <name evidence="8" type="ORF">METZ01_LOCUS323283</name>
</gene>
<name>A0A382PAN0_9ZZZZ</name>
<dbReference type="SUPFAM" id="SSF52540">
    <property type="entry name" value="P-loop containing nucleoside triphosphate hydrolases"/>
    <property type="match status" value="1"/>
</dbReference>
<evidence type="ECO:0000256" key="6">
    <source>
        <dbReference type="SAM" id="MobiDB-lite"/>
    </source>
</evidence>
<dbReference type="GO" id="GO:0006355">
    <property type="term" value="P:regulation of DNA-templated transcription"/>
    <property type="evidence" value="ECO:0007669"/>
    <property type="project" value="InterPro"/>
</dbReference>
<evidence type="ECO:0000256" key="4">
    <source>
        <dbReference type="ARBA" id="ARBA00023125"/>
    </source>
</evidence>
<evidence type="ECO:0000256" key="1">
    <source>
        <dbReference type="ARBA" id="ARBA00022741"/>
    </source>
</evidence>
<keyword evidence="2" id="KW-0067">ATP-binding</keyword>
<keyword evidence="1" id="KW-0547">Nucleotide-binding</keyword>
<dbReference type="InterPro" id="IPR058031">
    <property type="entry name" value="AAA_lid_NorR"/>
</dbReference>
<dbReference type="InterPro" id="IPR027417">
    <property type="entry name" value="P-loop_NTPase"/>
</dbReference>
<dbReference type="InterPro" id="IPR025944">
    <property type="entry name" value="Sigma_54_int_dom_CS"/>
</dbReference>
<dbReference type="GO" id="GO:0005524">
    <property type="term" value="F:ATP binding"/>
    <property type="evidence" value="ECO:0007669"/>
    <property type="project" value="UniProtKB-KW"/>
</dbReference>
<keyword evidence="3" id="KW-0805">Transcription regulation</keyword>
<dbReference type="PROSITE" id="PS50045">
    <property type="entry name" value="SIGMA54_INTERACT_4"/>
    <property type="match status" value="1"/>
</dbReference>
<sequence length="105" mass="11926">MRDRREDVPLLVQHFSVLFGQEMGMDPPAWTDPAMAVLQAYHFPGNIRELKNIVERALIESAGEEMEPEHLHLRTARTPPDNTAAAKGRRHPSDGVQGRPHRGRR</sequence>
<organism evidence="8">
    <name type="scientific">marine metagenome</name>
    <dbReference type="NCBI Taxonomy" id="408172"/>
    <lineage>
        <taxon>unclassified sequences</taxon>
        <taxon>metagenomes</taxon>
        <taxon>ecological metagenomes</taxon>
    </lineage>
</organism>
<dbReference type="Gene3D" id="1.10.8.60">
    <property type="match status" value="1"/>
</dbReference>
<evidence type="ECO:0000259" key="7">
    <source>
        <dbReference type="PROSITE" id="PS50045"/>
    </source>
</evidence>
<dbReference type="PROSITE" id="PS00688">
    <property type="entry name" value="SIGMA54_INTERACT_3"/>
    <property type="match status" value="1"/>
</dbReference>
<dbReference type="PANTHER" id="PTHR32071:SF117">
    <property type="entry name" value="PTS-DEPENDENT DIHYDROXYACETONE KINASE OPERON REGULATORY PROTEIN-RELATED"/>
    <property type="match status" value="1"/>
</dbReference>